<proteinExistence type="predicted"/>
<gene>
    <name evidence="1" type="ORF">AMECASPLE_036748</name>
</gene>
<evidence type="ECO:0000313" key="2">
    <source>
        <dbReference type="Proteomes" id="UP001469553"/>
    </source>
</evidence>
<protein>
    <submittedName>
        <fullName evidence="1">Uncharacterized protein</fullName>
    </submittedName>
</protein>
<sequence length="108" mass="12202">MNIVGITVLLKSSKDSMYPQSYHPFFLINTDLKITVKSTLLKYMQNVAWHCLAENEQDVPEKDVAWMAADVASEPDVPFTTNAAFTDVPVTHDAMGTNTPPYQHRCWL</sequence>
<accession>A0ABV1AGR9</accession>
<name>A0ABV1AGR9_9TELE</name>
<dbReference type="EMBL" id="JAHRIP010090569">
    <property type="protein sequence ID" value="MEQ2316861.1"/>
    <property type="molecule type" value="Genomic_DNA"/>
</dbReference>
<comment type="caution">
    <text evidence="1">The sequence shown here is derived from an EMBL/GenBank/DDBJ whole genome shotgun (WGS) entry which is preliminary data.</text>
</comment>
<evidence type="ECO:0000313" key="1">
    <source>
        <dbReference type="EMBL" id="MEQ2316861.1"/>
    </source>
</evidence>
<reference evidence="1 2" key="1">
    <citation type="submission" date="2021-06" db="EMBL/GenBank/DDBJ databases">
        <authorList>
            <person name="Palmer J.M."/>
        </authorList>
    </citation>
    <scope>NUCLEOTIDE SEQUENCE [LARGE SCALE GENOMIC DNA]</scope>
    <source>
        <strain evidence="1 2">AS_MEX2019</strain>
        <tissue evidence="1">Muscle</tissue>
    </source>
</reference>
<organism evidence="1 2">
    <name type="scientific">Ameca splendens</name>
    <dbReference type="NCBI Taxonomy" id="208324"/>
    <lineage>
        <taxon>Eukaryota</taxon>
        <taxon>Metazoa</taxon>
        <taxon>Chordata</taxon>
        <taxon>Craniata</taxon>
        <taxon>Vertebrata</taxon>
        <taxon>Euteleostomi</taxon>
        <taxon>Actinopterygii</taxon>
        <taxon>Neopterygii</taxon>
        <taxon>Teleostei</taxon>
        <taxon>Neoteleostei</taxon>
        <taxon>Acanthomorphata</taxon>
        <taxon>Ovalentaria</taxon>
        <taxon>Atherinomorphae</taxon>
        <taxon>Cyprinodontiformes</taxon>
        <taxon>Goodeidae</taxon>
        <taxon>Ameca</taxon>
    </lineage>
</organism>
<dbReference type="Proteomes" id="UP001469553">
    <property type="component" value="Unassembled WGS sequence"/>
</dbReference>
<keyword evidence="2" id="KW-1185">Reference proteome</keyword>